<proteinExistence type="predicted"/>
<accession>A0A1F5G270</accession>
<gene>
    <name evidence="1" type="ORF">A2696_02155</name>
</gene>
<protein>
    <submittedName>
        <fullName evidence="1">Uncharacterized protein</fullName>
    </submittedName>
</protein>
<dbReference type="EMBL" id="MFBA01000008">
    <property type="protein sequence ID" value="OGD85976.1"/>
    <property type="molecule type" value="Genomic_DNA"/>
</dbReference>
<reference evidence="1 2" key="1">
    <citation type="journal article" date="2016" name="Nat. Commun.">
        <title>Thousands of microbial genomes shed light on interconnected biogeochemical processes in an aquifer system.</title>
        <authorList>
            <person name="Anantharaman K."/>
            <person name="Brown C.T."/>
            <person name="Hug L.A."/>
            <person name="Sharon I."/>
            <person name="Castelle C.J."/>
            <person name="Probst A.J."/>
            <person name="Thomas B.C."/>
            <person name="Singh A."/>
            <person name="Wilkins M.J."/>
            <person name="Karaoz U."/>
            <person name="Brodie E.L."/>
            <person name="Williams K.H."/>
            <person name="Hubbard S.S."/>
            <person name="Banfield J.F."/>
        </authorList>
    </citation>
    <scope>NUCLEOTIDE SEQUENCE [LARGE SCALE GENOMIC DNA]</scope>
</reference>
<evidence type="ECO:0000313" key="2">
    <source>
        <dbReference type="Proteomes" id="UP000177069"/>
    </source>
</evidence>
<comment type="caution">
    <text evidence="1">The sequence shown here is derived from an EMBL/GenBank/DDBJ whole genome shotgun (WGS) entry which is preliminary data.</text>
</comment>
<dbReference type="AlphaFoldDB" id="A0A1F5G270"/>
<organism evidence="1 2">
    <name type="scientific">Candidatus Curtissbacteria bacterium RIFCSPHIGHO2_01_FULL_41_13</name>
    <dbReference type="NCBI Taxonomy" id="1797745"/>
    <lineage>
        <taxon>Bacteria</taxon>
        <taxon>Candidatus Curtissiibacteriota</taxon>
    </lineage>
</organism>
<name>A0A1F5G270_9BACT</name>
<evidence type="ECO:0000313" key="1">
    <source>
        <dbReference type="EMBL" id="OGD85976.1"/>
    </source>
</evidence>
<sequence>MSTETSVGQDKLLSIYETMSLIINAANNTDGFRKLSIAHQQLVLRFVSAHLDSLADAENDHKKDVFSGIFGEVHRNEHLRAVAFKASLQSQADVRKKLVKDNDGA</sequence>
<dbReference type="Proteomes" id="UP000177069">
    <property type="component" value="Unassembled WGS sequence"/>
</dbReference>